<sequence length="219" mass="24671">MIYYYVVRRVVLGLLPTANQNEINKAWRRLVLLHHPDKFRQTSSVYSPTSSPSATPLSYSQSDGKENLDIRIINEAKWVLGDTNRRKAYDARLELGVGDGAEEATSTPSGPHITTWFSLSDFTPHYRSTVQVQDGGDHTSHRYSSALVDDGSFTPHRHTLDPTQINSNNNQLESTIREQGEKSKLSQQIVGQSQSQSQSQEQEQGGEEQEHGEEEEEEE</sequence>
<dbReference type="SUPFAM" id="SSF46565">
    <property type="entry name" value="Chaperone J-domain"/>
    <property type="match status" value="1"/>
</dbReference>
<feature type="compositionally biased region" description="Basic and acidic residues" evidence="1">
    <location>
        <begin position="175"/>
        <end position="184"/>
    </location>
</feature>
<proteinExistence type="predicted"/>
<dbReference type="Pfam" id="PF00226">
    <property type="entry name" value="DnaJ"/>
    <property type="match status" value="1"/>
</dbReference>
<organism evidence="3 4">
    <name type="scientific">Naematelia encephala</name>
    <dbReference type="NCBI Taxonomy" id="71784"/>
    <lineage>
        <taxon>Eukaryota</taxon>
        <taxon>Fungi</taxon>
        <taxon>Dikarya</taxon>
        <taxon>Basidiomycota</taxon>
        <taxon>Agaricomycotina</taxon>
        <taxon>Tremellomycetes</taxon>
        <taxon>Tremellales</taxon>
        <taxon>Naemateliaceae</taxon>
        <taxon>Naematelia</taxon>
    </lineage>
</organism>
<gene>
    <name evidence="3" type="ORF">BCR39DRAFT_594743</name>
</gene>
<dbReference type="OrthoDB" id="445556at2759"/>
<feature type="compositionally biased region" description="Acidic residues" evidence="1">
    <location>
        <begin position="204"/>
        <end position="219"/>
    </location>
</feature>
<evidence type="ECO:0000256" key="1">
    <source>
        <dbReference type="SAM" id="MobiDB-lite"/>
    </source>
</evidence>
<feature type="compositionally biased region" description="Low complexity" evidence="1">
    <location>
        <begin position="42"/>
        <end position="62"/>
    </location>
</feature>
<feature type="compositionally biased region" description="Low complexity" evidence="1">
    <location>
        <begin position="191"/>
        <end position="203"/>
    </location>
</feature>
<protein>
    <recommendedName>
        <fullName evidence="2">J domain-containing protein</fullName>
    </recommendedName>
</protein>
<feature type="non-terminal residue" evidence="3">
    <location>
        <position position="219"/>
    </location>
</feature>
<dbReference type="STRING" id="71784.A0A1Y2AW64"/>
<dbReference type="Proteomes" id="UP000193986">
    <property type="component" value="Unassembled WGS sequence"/>
</dbReference>
<name>A0A1Y2AW64_9TREE</name>
<evidence type="ECO:0000313" key="4">
    <source>
        <dbReference type="Proteomes" id="UP000193986"/>
    </source>
</evidence>
<dbReference type="PRINTS" id="PR00625">
    <property type="entry name" value="JDOMAIN"/>
</dbReference>
<dbReference type="CDD" id="cd06257">
    <property type="entry name" value="DnaJ"/>
    <property type="match status" value="1"/>
</dbReference>
<feature type="compositionally biased region" description="Polar residues" evidence="1">
    <location>
        <begin position="161"/>
        <end position="174"/>
    </location>
</feature>
<comment type="caution">
    <text evidence="3">The sequence shown here is derived from an EMBL/GenBank/DDBJ whole genome shotgun (WGS) entry which is preliminary data.</text>
</comment>
<dbReference type="AlphaFoldDB" id="A0A1Y2AW64"/>
<reference evidence="3 4" key="1">
    <citation type="submission" date="2016-07" db="EMBL/GenBank/DDBJ databases">
        <title>Pervasive Adenine N6-methylation of Active Genes in Fungi.</title>
        <authorList>
            <consortium name="DOE Joint Genome Institute"/>
            <person name="Mondo S.J."/>
            <person name="Dannebaum R.O."/>
            <person name="Kuo R.C."/>
            <person name="Labutti K."/>
            <person name="Haridas S."/>
            <person name="Kuo A."/>
            <person name="Salamov A."/>
            <person name="Ahrendt S.R."/>
            <person name="Lipzen A."/>
            <person name="Sullivan W."/>
            <person name="Andreopoulos W.B."/>
            <person name="Clum A."/>
            <person name="Lindquist E."/>
            <person name="Daum C."/>
            <person name="Ramamoorthy G.K."/>
            <person name="Gryganskyi A."/>
            <person name="Culley D."/>
            <person name="Magnuson J.K."/>
            <person name="James T.Y."/>
            <person name="O'Malley M.A."/>
            <person name="Stajich J.E."/>
            <person name="Spatafora J.W."/>
            <person name="Visel A."/>
            <person name="Grigoriev I.V."/>
        </authorList>
    </citation>
    <scope>NUCLEOTIDE SEQUENCE [LARGE SCALE GENOMIC DNA]</scope>
    <source>
        <strain evidence="3 4">68-887.2</strain>
    </source>
</reference>
<dbReference type="InterPro" id="IPR050817">
    <property type="entry name" value="DjlA_DnaK_co-chaperone"/>
</dbReference>
<feature type="region of interest" description="Disordered" evidence="1">
    <location>
        <begin position="41"/>
        <end position="62"/>
    </location>
</feature>
<dbReference type="PANTHER" id="PTHR24074">
    <property type="entry name" value="CO-CHAPERONE PROTEIN DJLA"/>
    <property type="match status" value="1"/>
</dbReference>
<feature type="domain" description="J" evidence="2">
    <location>
        <begin position="7"/>
        <end position="93"/>
    </location>
</feature>
<dbReference type="PROSITE" id="PS50076">
    <property type="entry name" value="DNAJ_2"/>
    <property type="match status" value="1"/>
</dbReference>
<feature type="region of interest" description="Disordered" evidence="1">
    <location>
        <begin position="130"/>
        <end position="219"/>
    </location>
</feature>
<dbReference type="Gene3D" id="1.10.287.110">
    <property type="entry name" value="DnaJ domain"/>
    <property type="match status" value="1"/>
</dbReference>
<dbReference type="InParanoid" id="A0A1Y2AW64"/>
<dbReference type="EMBL" id="MCFC01000047">
    <property type="protein sequence ID" value="ORY26477.1"/>
    <property type="molecule type" value="Genomic_DNA"/>
</dbReference>
<accession>A0A1Y2AW64</accession>
<dbReference type="InterPro" id="IPR001623">
    <property type="entry name" value="DnaJ_domain"/>
</dbReference>
<evidence type="ECO:0000259" key="2">
    <source>
        <dbReference type="PROSITE" id="PS50076"/>
    </source>
</evidence>
<dbReference type="InterPro" id="IPR036869">
    <property type="entry name" value="J_dom_sf"/>
</dbReference>
<keyword evidence="4" id="KW-1185">Reference proteome</keyword>
<evidence type="ECO:0000313" key="3">
    <source>
        <dbReference type="EMBL" id="ORY26477.1"/>
    </source>
</evidence>